<reference evidence="3 4" key="1">
    <citation type="journal article" date="2019" name="Int. J. Syst. Evol. Microbiol.">
        <title>The Global Catalogue of Microorganisms (GCM) 10K type strain sequencing project: providing services to taxonomists for standard genome sequencing and annotation.</title>
        <authorList>
            <consortium name="The Broad Institute Genomics Platform"/>
            <consortium name="The Broad Institute Genome Sequencing Center for Infectious Disease"/>
            <person name="Wu L."/>
            <person name="Ma J."/>
        </authorList>
    </citation>
    <scope>NUCLEOTIDE SEQUENCE [LARGE SCALE GENOMIC DNA]</scope>
    <source>
        <strain evidence="3 4">JCM 7356</strain>
    </source>
</reference>
<accession>A0ABN3EL98</accession>
<evidence type="ECO:0000313" key="4">
    <source>
        <dbReference type="Proteomes" id="UP001500305"/>
    </source>
</evidence>
<proteinExistence type="predicted"/>
<dbReference type="InterPro" id="IPR036873">
    <property type="entry name" value="Rhodanese-like_dom_sf"/>
</dbReference>
<dbReference type="InterPro" id="IPR001623">
    <property type="entry name" value="DnaJ_domain"/>
</dbReference>
<sequence length="403" mass="44356">MAVTDEGEQVSAESPVQWTDPERQQLEELVAATELAWLTLEVDVETLRVEIDNFALVHHQLLGPLYARLDELDALIAETVAVRSGSPEDIRRAAEARGRVEALPDLEALLADLPPEVAEPEPPRRVRPGKDAQRIYRDLARRAHPDLSTDQAEQQRRSAFIARVNEAYAHGDTGALEQLAEEWSTAPETAPEPDAPDRLEWLRQRLEWLKAKIGQVAAEQVRLERSAMGELLRLAPQDPDGLLTELAEQLLAKAAERQAELDRLLAPVPDGASRGRAVPDNGGDHRDPQENPTMFTQLPSTDAASVPADAALLDVREQDEWDAGHVDGALHIPIGEVIARIDELPEPDRRLYVLCRVGGRSAQVVQYLVAQGRDAVNVDGGMFAWEAAGRPMVSANGRDPFVL</sequence>
<evidence type="ECO:0000313" key="3">
    <source>
        <dbReference type="EMBL" id="GAA2261799.1"/>
    </source>
</evidence>
<name>A0ABN3EL98_9ACTN</name>
<feature type="compositionally biased region" description="Polar residues" evidence="1">
    <location>
        <begin position="290"/>
        <end position="299"/>
    </location>
</feature>
<dbReference type="RefSeq" id="WP_344638985.1">
    <property type="nucleotide sequence ID" value="NZ_BAAATR010000027.1"/>
</dbReference>
<organism evidence="3 4">
    <name type="scientific">Kitasatospora cystarginea</name>
    <dbReference type="NCBI Taxonomy" id="58350"/>
    <lineage>
        <taxon>Bacteria</taxon>
        <taxon>Bacillati</taxon>
        <taxon>Actinomycetota</taxon>
        <taxon>Actinomycetes</taxon>
        <taxon>Kitasatosporales</taxon>
        <taxon>Streptomycetaceae</taxon>
        <taxon>Kitasatospora</taxon>
    </lineage>
</organism>
<dbReference type="EMBL" id="BAAATR010000027">
    <property type="protein sequence ID" value="GAA2261799.1"/>
    <property type="molecule type" value="Genomic_DNA"/>
</dbReference>
<dbReference type="SMART" id="SM00450">
    <property type="entry name" value="RHOD"/>
    <property type="match status" value="1"/>
</dbReference>
<dbReference type="InterPro" id="IPR001763">
    <property type="entry name" value="Rhodanese-like_dom"/>
</dbReference>
<feature type="domain" description="Rhodanese" evidence="2">
    <location>
        <begin position="306"/>
        <end position="394"/>
    </location>
</feature>
<comment type="caution">
    <text evidence="3">The sequence shown here is derived from an EMBL/GenBank/DDBJ whole genome shotgun (WGS) entry which is preliminary data.</text>
</comment>
<dbReference type="SUPFAM" id="SSF52821">
    <property type="entry name" value="Rhodanese/Cell cycle control phosphatase"/>
    <property type="match status" value="1"/>
</dbReference>
<protein>
    <recommendedName>
        <fullName evidence="2">Rhodanese domain-containing protein</fullName>
    </recommendedName>
</protein>
<gene>
    <name evidence="3" type="ORF">GCM10010430_52680</name>
</gene>
<dbReference type="Gene3D" id="3.40.250.10">
    <property type="entry name" value="Rhodanese-like domain"/>
    <property type="match status" value="1"/>
</dbReference>
<dbReference type="Pfam" id="PF00581">
    <property type="entry name" value="Rhodanese"/>
    <property type="match status" value="1"/>
</dbReference>
<dbReference type="CDD" id="cd06257">
    <property type="entry name" value="DnaJ"/>
    <property type="match status" value="1"/>
</dbReference>
<feature type="region of interest" description="Disordered" evidence="1">
    <location>
        <begin position="268"/>
        <end position="299"/>
    </location>
</feature>
<dbReference type="PANTHER" id="PTHR43031">
    <property type="entry name" value="FAD-DEPENDENT OXIDOREDUCTASE"/>
    <property type="match status" value="1"/>
</dbReference>
<dbReference type="PROSITE" id="PS50206">
    <property type="entry name" value="RHODANESE_3"/>
    <property type="match status" value="1"/>
</dbReference>
<dbReference type="CDD" id="cd00158">
    <property type="entry name" value="RHOD"/>
    <property type="match status" value="1"/>
</dbReference>
<dbReference type="InterPro" id="IPR050229">
    <property type="entry name" value="GlpE_sulfurtransferase"/>
</dbReference>
<evidence type="ECO:0000256" key="1">
    <source>
        <dbReference type="SAM" id="MobiDB-lite"/>
    </source>
</evidence>
<feature type="region of interest" description="Disordered" evidence="1">
    <location>
        <begin position="1"/>
        <end position="20"/>
    </location>
</feature>
<keyword evidence="4" id="KW-1185">Reference proteome</keyword>
<dbReference type="PANTHER" id="PTHR43031:SF1">
    <property type="entry name" value="PYRIDINE NUCLEOTIDE-DISULPHIDE OXIDOREDUCTASE"/>
    <property type="match status" value="1"/>
</dbReference>
<dbReference type="Proteomes" id="UP001500305">
    <property type="component" value="Unassembled WGS sequence"/>
</dbReference>
<evidence type="ECO:0000259" key="2">
    <source>
        <dbReference type="PROSITE" id="PS50206"/>
    </source>
</evidence>